<dbReference type="AlphaFoldDB" id="A0A177SZ05"/>
<protein>
    <submittedName>
        <fullName evidence="1">Uncharacterized protein</fullName>
    </submittedName>
</protein>
<name>A0A177SZ05_9BASI</name>
<gene>
    <name evidence="1" type="ORF">A4X03_0g9114</name>
</gene>
<organism evidence="1 2">
    <name type="scientific">Tilletia caries</name>
    <name type="common">wheat bunt fungus</name>
    <dbReference type="NCBI Taxonomy" id="13290"/>
    <lineage>
        <taxon>Eukaryota</taxon>
        <taxon>Fungi</taxon>
        <taxon>Dikarya</taxon>
        <taxon>Basidiomycota</taxon>
        <taxon>Ustilaginomycotina</taxon>
        <taxon>Exobasidiomycetes</taxon>
        <taxon>Tilletiales</taxon>
        <taxon>Tilletiaceae</taxon>
        <taxon>Tilletia</taxon>
    </lineage>
</organism>
<dbReference type="EMBL" id="LWDD02003317">
    <property type="protein sequence ID" value="KAE8237452.1"/>
    <property type="molecule type" value="Genomic_DNA"/>
</dbReference>
<reference evidence="1" key="2">
    <citation type="journal article" date="2019" name="IMA Fungus">
        <title>Genome sequencing and comparison of five Tilletia species to identify candidate genes for the detection of regulated species infecting wheat.</title>
        <authorList>
            <person name="Nguyen H.D.T."/>
            <person name="Sultana T."/>
            <person name="Kesanakurti P."/>
            <person name="Hambleton S."/>
        </authorList>
    </citation>
    <scope>NUCLEOTIDE SEQUENCE</scope>
    <source>
        <strain evidence="1">DAOMC 238032</strain>
    </source>
</reference>
<comment type="caution">
    <text evidence="1">The sequence shown here is derived from an EMBL/GenBank/DDBJ whole genome shotgun (WGS) entry which is preliminary data.</text>
</comment>
<dbReference type="Proteomes" id="UP000077671">
    <property type="component" value="Unassembled WGS sequence"/>
</dbReference>
<accession>A0A177SZ05</accession>
<reference evidence="1" key="1">
    <citation type="submission" date="2016-04" db="EMBL/GenBank/DDBJ databases">
        <authorList>
            <person name="Nguyen H.D."/>
            <person name="Kesanakurti P."/>
            <person name="Cullis J."/>
            <person name="Levesque C.A."/>
            <person name="Hambleton S."/>
        </authorList>
    </citation>
    <scope>NUCLEOTIDE SEQUENCE</scope>
    <source>
        <strain evidence="1">DAOMC 238032</strain>
    </source>
</reference>
<evidence type="ECO:0000313" key="2">
    <source>
        <dbReference type="Proteomes" id="UP000077671"/>
    </source>
</evidence>
<proteinExistence type="predicted"/>
<evidence type="ECO:0000313" key="1">
    <source>
        <dbReference type="EMBL" id="KAE8237452.1"/>
    </source>
</evidence>
<sequence length="111" mass="12203">MAAFLGKPGSNSAASELICNRKTCRNLPFLGVSCMFALEDWPMNDDDNFSRRLYDPSHPLYVSSAAEDGLARLTKNRDDMTELGPWGVRLLYAGLAVVAAYFGLILVFGTH</sequence>